<dbReference type="Gene3D" id="1.10.30.50">
    <property type="match status" value="1"/>
</dbReference>
<protein>
    <submittedName>
        <fullName evidence="2">HNH endonuclease</fullName>
    </submittedName>
</protein>
<organism evidence="2 3">
    <name type="scientific">Zhenpiania hominis</name>
    <dbReference type="NCBI Taxonomy" id="2763644"/>
    <lineage>
        <taxon>Bacteria</taxon>
        <taxon>Bacillati</taxon>
        <taxon>Bacillota</taxon>
        <taxon>Clostridia</taxon>
        <taxon>Peptostreptococcales</taxon>
        <taxon>Anaerovoracaceae</taxon>
        <taxon>Zhenpiania</taxon>
    </lineage>
</organism>
<sequence>MNLPVSETLDIKYLSRLFDNKSESYKLFWFKAIMGIVAKGRTSASYEELVDVMIGEAWYMVTEYHLNLGPADTLESLVHYLSRISGLKSSEEKETILEFVRNCEDKNVSKMKRTLTRNVPYRLQAPFYSALRGQAEWKTSERNLIRKMRQEKRLIYYIGELSGLDTRIEIQDEWFPYLYENQEILSGWINFNLITYLQKRNPNVPGISDKLNAPQERKMEKAKAYWKLVAETEPLKEIYGNQLVAPREISLDHFIPWSYVANDELWNLHPTTKSINSSKGNFLPDWDRYFHRLADVEFHGYQSVWKYEKIHQAFDKCCREHVNSADVRYRLYREGLEFEMFKQTLKEIMLPVYQAAHNMGFRN</sequence>
<name>A0A923SQ47_9FIRM</name>
<dbReference type="Proteomes" id="UP000602647">
    <property type="component" value="Unassembled WGS sequence"/>
</dbReference>
<dbReference type="EMBL" id="JACRYT010000003">
    <property type="protein sequence ID" value="MBC6679257.1"/>
    <property type="molecule type" value="Genomic_DNA"/>
</dbReference>
<proteinExistence type="predicted"/>
<evidence type="ECO:0000313" key="2">
    <source>
        <dbReference type="EMBL" id="MBC6679257.1"/>
    </source>
</evidence>
<feature type="domain" description="HNH nuclease" evidence="1">
    <location>
        <begin position="237"/>
        <end position="284"/>
    </location>
</feature>
<comment type="caution">
    <text evidence="2">The sequence shown here is derived from an EMBL/GenBank/DDBJ whole genome shotgun (WGS) entry which is preliminary data.</text>
</comment>
<dbReference type="CDD" id="cd00085">
    <property type="entry name" value="HNHc"/>
    <property type="match status" value="1"/>
</dbReference>
<keyword evidence="2" id="KW-0255">Endonuclease</keyword>
<accession>A0A923SQ47</accession>
<evidence type="ECO:0000313" key="3">
    <source>
        <dbReference type="Proteomes" id="UP000602647"/>
    </source>
</evidence>
<dbReference type="AlphaFoldDB" id="A0A923SQ47"/>
<reference evidence="2" key="1">
    <citation type="submission" date="2020-08" db="EMBL/GenBank/DDBJ databases">
        <title>Genome public.</title>
        <authorList>
            <person name="Liu C."/>
            <person name="Sun Q."/>
        </authorList>
    </citation>
    <scope>NUCLEOTIDE SEQUENCE</scope>
    <source>
        <strain evidence="2">BX12</strain>
    </source>
</reference>
<evidence type="ECO:0000259" key="1">
    <source>
        <dbReference type="Pfam" id="PF13395"/>
    </source>
</evidence>
<keyword evidence="2" id="KW-0378">Hydrolase</keyword>
<keyword evidence="3" id="KW-1185">Reference proteome</keyword>
<dbReference type="GO" id="GO:0004519">
    <property type="term" value="F:endonuclease activity"/>
    <property type="evidence" value="ECO:0007669"/>
    <property type="project" value="UniProtKB-KW"/>
</dbReference>
<dbReference type="InterPro" id="IPR003615">
    <property type="entry name" value="HNH_nuc"/>
</dbReference>
<dbReference type="Pfam" id="PF13395">
    <property type="entry name" value="HNH_4"/>
    <property type="match status" value="1"/>
</dbReference>
<dbReference type="RefSeq" id="WP_187302357.1">
    <property type="nucleotide sequence ID" value="NZ_JACRYT010000003.1"/>
</dbReference>
<keyword evidence="2" id="KW-0540">Nuclease</keyword>
<gene>
    <name evidence="2" type="ORF">H9L42_05375</name>
</gene>